<dbReference type="RefSeq" id="WP_208879086.1">
    <property type="nucleotide sequence ID" value="NZ_CP031320.1"/>
</dbReference>
<name>A0A345XQL6_9ACTN</name>
<evidence type="ECO:0000259" key="2">
    <source>
        <dbReference type="Pfam" id="PF12229"/>
    </source>
</evidence>
<accession>A0A345XQL6</accession>
<reference evidence="3 4" key="1">
    <citation type="submission" date="2018-07" db="EMBL/GenBank/DDBJ databases">
        <title>Draft genome of the type strain Streptomyces armeniacus ATCC 15676.</title>
        <authorList>
            <person name="Labana P."/>
            <person name="Gosse J.T."/>
            <person name="Boddy C.N."/>
        </authorList>
    </citation>
    <scope>NUCLEOTIDE SEQUENCE [LARGE SCALE GENOMIC DNA]</scope>
    <source>
        <strain evidence="3 4">ATCC 15676</strain>
    </source>
</reference>
<feature type="compositionally biased region" description="Basic and acidic residues" evidence="1">
    <location>
        <begin position="215"/>
        <end position="225"/>
    </location>
</feature>
<evidence type="ECO:0000313" key="4">
    <source>
        <dbReference type="Proteomes" id="UP000254425"/>
    </source>
</evidence>
<dbReference type="KEGG" id="sarm:DVA86_15965"/>
<feature type="compositionally biased region" description="Pro residues" evidence="1">
    <location>
        <begin position="315"/>
        <end position="327"/>
    </location>
</feature>
<gene>
    <name evidence="3" type="ORF">DVA86_15965</name>
</gene>
<feature type="compositionally biased region" description="Low complexity" evidence="1">
    <location>
        <begin position="431"/>
        <end position="444"/>
    </location>
</feature>
<evidence type="ECO:0000313" key="3">
    <source>
        <dbReference type="EMBL" id="AXK33932.1"/>
    </source>
</evidence>
<dbReference type="AlphaFoldDB" id="A0A345XQL6"/>
<feature type="compositionally biased region" description="Gly residues" evidence="1">
    <location>
        <begin position="377"/>
        <end position="404"/>
    </location>
</feature>
<dbReference type="EMBL" id="CP031320">
    <property type="protein sequence ID" value="AXK33932.1"/>
    <property type="molecule type" value="Genomic_DNA"/>
</dbReference>
<feature type="compositionally biased region" description="Low complexity" evidence="1">
    <location>
        <begin position="292"/>
        <end position="308"/>
    </location>
</feature>
<sequence>MSRETDSSSSGPNGRGGPAYPPGTEPYGSADVPSGPADQAATGPDPEARSDKPGKSGKGGKGEPKTETTLTTRIRINIPGSRPIPPVVMRTPVGEGGSAEERPGAPGADGAAATAGAGAAGAAASMSGGGSDGAQDGGGSGGPGGSGGAGGSGGSGSSGGAGGSGGEFSKGTSDWFAPRKAPKPEPDPGPDTGGTPGVPGAGGRTDLPYFTDAPAGREPHDEQQHLDPYQHPYQDHPDTPPDGFPAVGPGGEDTSAGIPYSAISDLADGTQGGPPTGPVPGVPGAVPPPGQPSGTMGPPRPVGPTTGPANGDMPLGPPPGGPPPGAPGAPDGEPPASSTLGLGTGHSAFGPEGPVSSLYTQGSGPGPQGAPGVPDAGEGGPGGPGGAGGLGGPSGPSGPGGQGGDGERIASDTLVSGIPRLPSSEGGGFSAGPSGPAAPPAGTGDVRDRGDRGDRDDERPAAKGRSKLVLVGVGLVGVLGLAYGAGLLLDHADVPNGTTVLGVDIGGKERQAAVDALDKALGDRGTAPLTVVAEGKKSQLKPSVAGLTIDTEATVRNAAGRDYNPVSVIGSLLGGSREADAAVEVDQEKLEAELTAISTETGGGQPEDGMVKFTNGKAVGVPGKPHKGVDVVKASAAIEDAYRERAATGKNTPISLPVSTQQPKIGEKEIQAAVNGFGKTAMSGWVWLKAGDEEVPFSEKTIGKFLTMQPGGDSLQPVIDPEALQETYGTAFDNVVIEGGAGTVKMTPKHAAAAMLMALRKTAPEEPQKRVAEVDGARSE</sequence>
<feature type="region of interest" description="Disordered" evidence="1">
    <location>
        <begin position="1"/>
        <end position="461"/>
    </location>
</feature>
<dbReference type="Proteomes" id="UP000254425">
    <property type="component" value="Chromosome"/>
</dbReference>
<keyword evidence="4" id="KW-1185">Reference proteome</keyword>
<feature type="compositionally biased region" description="Basic and acidic residues" evidence="1">
    <location>
        <begin position="445"/>
        <end position="461"/>
    </location>
</feature>
<feature type="compositionally biased region" description="Pro residues" evidence="1">
    <location>
        <begin position="275"/>
        <end position="291"/>
    </location>
</feature>
<protein>
    <recommendedName>
        <fullName evidence="2">YoaR-like putative peptidoglycan binding domain-containing protein</fullName>
    </recommendedName>
</protein>
<dbReference type="Pfam" id="PF12229">
    <property type="entry name" value="PG_binding_4"/>
    <property type="match status" value="1"/>
</dbReference>
<dbReference type="InterPro" id="IPR022029">
    <property type="entry name" value="YoaR-like_PG-bd"/>
</dbReference>
<evidence type="ECO:0000256" key="1">
    <source>
        <dbReference type="SAM" id="MobiDB-lite"/>
    </source>
</evidence>
<feature type="compositionally biased region" description="Low complexity" evidence="1">
    <location>
        <begin position="104"/>
        <end position="126"/>
    </location>
</feature>
<feature type="compositionally biased region" description="Gly residues" evidence="1">
    <location>
        <begin position="191"/>
        <end position="203"/>
    </location>
</feature>
<organism evidence="3 4">
    <name type="scientific">Streptomyces armeniacus</name>
    <dbReference type="NCBI Taxonomy" id="83291"/>
    <lineage>
        <taxon>Bacteria</taxon>
        <taxon>Bacillati</taxon>
        <taxon>Actinomycetota</taxon>
        <taxon>Actinomycetes</taxon>
        <taxon>Kitasatosporales</taxon>
        <taxon>Streptomycetaceae</taxon>
        <taxon>Streptomyces</taxon>
    </lineage>
</organism>
<feature type="compositionally biased region" description="Basic and acidic residues" evidence="1">
    <location>
        <begin position="46"/>
        <end position="66"/>
    </location>
</feature>
<feature type="compositionally biased region" description="Gly residues" evidence="1">
    <location>
        <begin position="127"/>
        <end position="168"/>
    </location>
</feature>
<proteinExistence type="predicted"/>
<feature type="domain" description="YoaR-like putative peptidoglycan binding" evidence="2">
    <location>
        <begin position="540"/>
        <end position="644"/>
    </location>
</feature>